<evidence type="ECO:0000313" key="1">
    <source>
        <dbReference type="EMBL" id="KAI4318331.1"/>
    </source>
</evidence>
<sequence length="1075" mass="117863">MESTLGGTSVSLCSFSLPSPAPPHLPLLRNRRQFLGNPRSLRPPGLITSSRRPRLGLRFHPSSSFLVRASSDSHAFVVVVAASVTVTVAVAAVFFGHFFNKSDGQLATRSLDSYLVVFNKYIFGLLLGKAPSAKKNVKNVEDVPFASSKPVRDIILNQEPTQRIAFQESGPASEGILIDDLNSFASTQMVAFSDDHSKPSLQNSFKDYSLSANKVGLLEPLASTAEKVEKVDGAHLQKDYLVRLPELVDQTTLTGHNQPLEGEAGGRTEANGTGGAIGCDSIFSGPLRTELHTFYESKQLATSRGIFPNGEESFMLANHTVSTEIDSNPPHLSSETAPSLRKKRTGSGWQGSRRNIARNTNGHILELPKSFELRGLSGEKDRQTSELLQIYHQLLRKRRISDCVKLLEDMETRGLLDMEKIYHARFYNLCKSQKAVDEAFRFTRLIATPTLSTFNMLMSVCSYSLDFDGAFQVLQLVQAAGLKPDLKLYTNLISSCAKCGKVDQMFEVFNEMVNIGVEPNVHTYGAIIDGCARAGQVAKAFGAYGFMRSKKVKPDRVVFNALITACGQSGAVDRAFDVLAEMMAEIPPVDPDHITVGALMKACSKAGQVGRAREVYDMIDKYHIKGTPEVYTIAVNCCSHTGDWEFALKVYNDMRDKGVIPDEIFVSALIDVAGHAKKMNAAFEILEEARAQKMPLSIISYSSLMGACSNAKNWKKALDLYEEMKSVNLKPTISTMNALITALCEGDQLPKALEMLDEMKRLQLCPDTITYSILLVASEKKDDIEVGKALFSQAKENGIVPNITMCRCLLAMCARRYEKEYILGKSVLCLDSGRPQVKNEWSSLALAMYRDIIAADVTPSIELVSKVLGCLQIPFDVPSKERITENLAISADAPKHANLFALVEGFGEYDPRAFSLLEEAASMGVVPCVSLKKSPIIIDVRTMHIHAAKVYILTVLKGLKYRLAAGSKLPGMTILLPTESTQVASPHGDKTVNIAGRMSQAVAALLRRLRIPYQGNESHGKVRIHGIALRRWFQPKLASSTASSLRPGQLGSPSLLGRGIRSQQRDIRTGNLSLE</sequence>
<gene>
    <name evidence="1" type="ORF">MLD38_032055</name>
</gene>
<keyword evidence="2" id="KW-1185">Reference proteome</keyword>
<organism evidence="1 2">
    <name type="scientific">Melastoma candidum</name>
    <dbReference type="NCBI Taxonomy" id="119954"/>
    <lineage>
        <taxon>Eukaryota</taxon>
        <taxon>Viridiplantae</taxon>
        <taxon>Streptophyta</taxon>
        <taxon>Embryophyta</taxon>
        <taxon>Tracheophyta</taxon>
        <taxon>Spermatophyta</taxon>
        <taxon>Magnoliopsida</taxon>
        <taxon>eudicotyledons</taxon>
        <taxon>Gunneridae</taxon>
        <taxon>Pentapetalae</taxon>
        <taxon>rosids</taxon>
        <taxon>malvids</taxon>
        <taxon>Myrtales</taxon>
        <taxon>Melastomataceae</taxon>
        <taxon>Melastomatoideae</taxon>
        <taxon>Melastomateae</taxon>
        <taxon>Melastoma</taxon>
    </lineage>
</organism>
<proteinExistence type="predicted"/>
<accession>A0ACB9M5Z4</accession>
<reference evidence="2" key="1">
    <citation type="journal article" date="2023" name="Front. Plant Sci.">
        <title>Chromosomal-level genome assembly of Melastoma candidum provides insights into trichome evolution.</title>
        <authorList>
            <person name="Zhong Y."/>
            <person name="Wu W."/>
            <person name="Sun C."/>
            <person name="Zou P."/>
            <person name="Liu Y."/>
            <person name="Dai S."/>
            <person name="Zhou R."/>
        </authorList>
    </citation>
    <scope>NUCLEOTIDE SEQUENCE [LARGE SCALE GENOMIC DNA]</scope>
</reference>
<comment type="caution">
    <text evidence="1">The sequence shown here is derived from an EMBL/GenBank/DDBJ whole genome shotgun (WGS) entry which is preliminary data.</text>
</comment>
<dbReference type="Proteomes" id="UP001057402">
    <property type="component" value="Chromosome 10"/>
</dbReference>
<protein>
    <submittedName>
        <fullName evidence="1">Uncharacterized protein</fullName>
    </submittedName>
</protein>
<dbReference type="EMBL" id="CM042889">
    <property type="protein sequence ID" value="KAI4318331.1"/>
    <property type="molecule type" value="Genomic_DNA"/>
</dbReference>
<evidence type="ECO:0000313" key="2">
    <source>
        <dbReference type="Proteomes" id="UP001057402"/>
    </source>
</evidence>
<name>A0ACB9M5Z4_9MYRT</name>